<evidence type="ECO:0000313" key="1">
    <source>
        <dbReference type="EMBL" id="RUO96989.1"/>
    </source>
</evidence>
<sequence>MCSFDAAKIYMAIAPWVRVCNEFTNNYTILRYPYYGAVNQLSFLALTSALSRPSAPAPIRPCS</sequence>
<dbReference type="Proteomes" id="UP000268093">
    <property type="component" value="Unassembled WGS sequence"/>
</dbReference>
<gene>
    <name evidence="1" type="ORF">BC936DRAFT_141159</name>
</gene>
<proteinExistence type="predicted"/>
<reference evidence="1 2" key="1">
    <citation type="journal article" date="2018" name="New Phytol.">
        <title>Phylogenomics of Endogonaceae and evolution of mycorrhizas within Mucoromycota.</title>
        <authorList>
            <person name="Chang Y."/>
            <person name="Desiro A."/>
            <person name="Na H."/>
            <person name="Sandor L."/>
            <person name="Lipzen A."/>
            <person name="Clum A."/>
            <person name="Barry K."/>
            <person name="Grigoriev I.V."/>
            <person name="Martin F.M."/>
            <person name="Stajich J.E."/>
            <person name="Smith M.E."/>
            <person name="Bonito G."/>
            <person name="Spatafora J.W."/>
        </authorList>
    </citation>
    <scope>NUCLEOTIDE SEQUENCE [LARGE SCALE GENOMIC DNA]</scope>
    <source>
        <strain evidence="1 2">GMNB39</strain>
    </source>
</reference>
<accession>A0A433A2S9</accession>
<evidence type="ECO:0000313" key="2">
    <source>
        <dbReference type="Proteomes" id="UP000268093"/>
    </source>
</evidence>
<dbReference type="EMBL" id="RBNI01018924">
    <property type="protein sequence ID" value="RUO96989.1"/>
    <property type="molecule type" value="Genomic_DNA"/>
</dbReference>
<comment type="caution">
    <text evidence="1">The sequence shown here is derived from an EMBL/GenBank/DDBJ whole genome shotgun (WGS) entry which is preliminary data.</text>
</comment>
<name>A0A433A2S9_9FUNG</name>
<keyword evidence="2" id="KW-1185">Reference proteome</keyword>
<organism evidence="1 2">
    <name type="scientific">Jimgerdemannia flammicorona</name>
    <dbReference type="NCBI Taxonomy" id="994334"/>
    <lineage>
        <taxon>Eukaryota</taxon>
        <taxon>Fungi</taxon>
        <taxon>Fungi incertae sedis</taxon>
        <taxon>Mucoromycota</taxon>
        <taxon>Mucoromycotina</taxon>
        <taxon>Endogonomycetes</taxon>
        <taxon>Endogonales</taxon>
        <taxon>Endogonaceae</taxon>
        <taxon>Jimgerdemannia</taxon>
    </lineage>
</organism>
<protein>
    <submittedName>
        <fullName evidence="1">Uncharacterized protein</fullName>
    </submittedName>
</protein>
<dbReference type="AlphaFoldDB" id="A0A433A2S9"/>